<proteinExistence type="predicted"/>
<name>A0ABM8XLG5_9BURK</name>
<evidence type="ECO:0000313" key="2">
    <source>
        <dbReference type="Proteomes" id="UP000721236"/>
    </source>
</evidence>
<accession>A0ABM8XLG5</accession>
<sequence>MHQLAWSTISAAAIANCMNRREAFSIVSPESEGLSQSWLMPPSAMISEPTM</sequence>
<protein>
    <submittedName>
        <fullName evidence="1">Uncharacterized protein</fullName>
    </submittedName>
</protein>
<gene>
    <name evidence="1" type="ORF">LMG21510_04200</name>
</gene>
<dbReference type="Proteomes" id="UP000721236">
    <property type="component" value="Unassembled WGS sequence"/>
</dbReference>
<keyword evidence="2" id="KW-1185">Reference proteome</keyword>
<comment type="caution">
    <text evidence="1">The sequence shown here is derived from an EMBL/GenBank/DDBJ whole genome shotgun (WGS) entry which is preliminary data.</text>
</comment>
<evidence type="ECO:0000313" key="1">
    <source>
        <dbReference type="EMBL" id="CAG9181066.1"/>
    </source>
</evidence>
<organism evidence="1 2">
    <name type="scientific">Cupriavidus respiraculi</name>
    <dbReference type="NCBI Taxonomy" id="195930"/>
    <lineage>
        <taxon>Bacteria</taxon>
        <taxon>Pseudomonadati</taxon>
        <taxon>Pseudomonadota</taxon>
        <taxon>Betaproteobacteria</taxon>
        <taxon>Burkholderiales</taxon>
        <taxon>Burkholderiaceae</taxon>
        <taxon>Cupriavidus</taxon>
    </lineage>
</organism>
<dbReference type="EMBL" id="CAJZAH010000005">
    <property type="protein sequence ID" value="CAG9181066.1"/>
    <property type="molecule type" value="Genomic_DNA"/>
</dbReference>
<reference evidence="1 2" key="1">
    <citation type="submission" date="2021-08" db="EMBL/GenBank/DDBJ databases">
        <authorList>
            <person name="Peeters C."/>
        </authorList>
    </citation>
    <scope>NUCLEOTIDE SEQUENCE [LARGE SCALE GENOMIC DNA]</scope>
    <source>
        <strain evidence="1 2">LMG 21510</strain>
    </source>
</reference>